<keyword evidence="2" id="KW-0223">Dioxygenase</keyword>
<dbReference type="SUPFAM" id="SSF54593">
    <property type="entry name" value="Glyoxalase/Bleomycin resistance protein/Dihydroxybiphenyl dioxygenase"/>
    <property type="match status" value="1"/>
</dbReference>
<dbReference type="PROSITE" id="PS51819">
    <property type="entry name" value="VOC"/>
    <property type="match status" value="1"/>
</dbReference>
<dbReference type="Gene3D" id="3.10.180.10">
    <property type="entry name" value="2,3-Dihydroxybiphenyl 1,2-Dioxygenase, domain 1"/>
    <property type="match status" value="1"/>
</dbReference>
<dbReference type="RefSeq" id="WP_013490559.1">
    <property type="nucleotide sequence ID" value="NC_014829.1"/>
</dbReference>
<gene>
    <name evidence="2" type="ordered locus">Bcell_4000</name>
</gene>
<protein>
    <submittedName>
        <fullName evidence="2">Glyoxalase/bleomycin resistance protein/dioxygenase</fullName>
    </submittedName>
</protein>
<name>E6TWG8_EVAC2</name>
<dbReference type="InterPro" id="IPR029068">
    <property type="entry name" value="Glyas_Bleomycin-R_OHBP_Dase"/>
</dbReference>
<dbReference type="EMBL" id="CP002394">
    <property type="protein sequence ID" value="ADU32231.1"/>
    <property type="molecule type" value="Genomic_DNA"/>
</dbReference>
<accession>E6TWG8</accession>
<dbReference type="GO" id="GO:0051213">
    <property type="term" value="F:dioxygenase activity"/>
    <property type="evidence" value="ECO:0007669"/>
    <property type="project" value="UniProtKB-KW"/>
</dbReference>
<evidence type="ECO:0000313" key="2">
    <source>
        <dbReference type="EMBL" id="ADU32231.1"/>
    </source>
</evidence>
<reference evidence="2" key="1">
    <citation type="submission" date="2010-12" db="EMBL/GenBank/DDBJ databases">
        <title>Complete sequence of Bacillus cellulosilyticus DSM 2522.</title>
        <authorList>
            <consortium name="US DOE Joint Genome Institute"/>
            <person name="Lucas S."/>
            <person name="Copeland A."/>
            <person name="Lapidus A."/>
            <person name="Cheng J.-F."/>
            <person name="Bruce D."/>
            <person name="Goodwin L."/>
            <person name="Pitluck S."/>
            <person name="Chertkov O."/>
            <person name="Detter J.C."/>
            <person name="Han C."/>
            <person name="Tapia R."/>
            <person name="Land M."/>
            <person name="Hauser L."/>
            <person name="Jeffries C."/>
            <person name="Kyrpides N."/>
            <person name="Ivanova N."/>
            <person name="Mikhailova N."/>
            <person name="Brumm P."/>
            <person name="Mead D."/>
            <person name="Woyke T."/>
        </authorList>
    </citation>
    <scope>NUCLEOTIDE SEQUENCE [LARGE SCALE GENOMIC DNA]</scope>
    <source>
        <strain evidence="2">DSM 2522</strain>
    </source>
</reference>
<dbReference type="InterPro" id="IPR004360">
    <property type="entry name" value="Glyas_Fos-R_dOase_dom"/>
</dbReference>
<dbReference type="KEGG" id="bco:Bcell_4000"/>
<dbReference type="STRING" id="649639.Bcell_4000"/>
<dbReference type="eggNOG" id="COG0346">
    <property type="taxonomic scope" value="Bacteria"/>
</dbReference>
<dbReference type="Pfam" id="PF00903">
    <property type="entry name" value="Glyoxalase"/>
    <property type="match status" value="1"/>
</dbReference>
<dbReference type="HOGENOM" id="CLU_046006_14_2_9"/>
<feature type="domain" description="VOC" evidence="1">
    <location>
        <begin position="4"/>
        <end position="112"/>
    </location>
</feature>
<keyword evidence="3" id="KW-1185">Reference proteome</keyword>
<dbReference type="AlphaFoldDB" id="E6TWG8"/>
<dbReference type="Proteomes" id="UP000001401">
    <property type="component" value="Chromosome"/>
</dbReference>
<organism evidence="2 3">
    <name type="scientific">Evansella cellulosilytica (strain ATCC 21833 / DSM 2522 / FERM P-1141 / JCM 9156 / N-4)</name>
    <name type="common">Bacillus cellulosilyticus</name>
    <dbReference type="NCBI Taxonomy" id="649639"/>
    <lineage>
        <taxon>Bacteria</taxon>
        <taxon>Bacillati</taxon>
        <taxon>Bacillota</taxon>
        <taxon>Bacilli</taxon>
        <taxon>Bacillales</taxon>
        <taxon>Bacillaceae</taxon>
        <taxon>Evansella</taxon>
    </lineage>
</organism>
<sequence length="113" mass="13001">MFERLDTICLTVSNIEDASNWYEALGFKVDFQGEGYRILAIGNSHVPLTLEEGTITSKANRAFPILFARDINKTYKMLQGKGIKVTEIKDDGDNTFFDFYDLDNNKIQVCYWE</sequence>
<keyword evidence="2" id="KW-0560">Oxidoreductase</keyword>
<dbReference type="OrthoDB" id="2184229at2"/>
<dbReference type="InterPro" id="IPR037523">
    <property type="entry name" value="VOC_core"/>
</dbReference>
<evidence type="ECO:0000259" key="1">
    <source>
        <dbReference type="PROSITE" id="PS51819"/>
    </source>
</evidence>
<proteinExistence type="predicted"/>
<evidence type="ECO:0000313" key="3">
    <source>
        <dbReference type="Proteomes" id="UP000001401"/>
    </source>
</evidence>